<evidence type="ECO:0000256" key="1">
    <source>
        <dbReference type="SAM" id="MobiDB-lite"/>
    </source>
</evidence>
<dbReference type="Proteomes" id="UP001396898">
    <property type="component" value="Unassembled WGS sequence"/>
</dbReference>
<keyword evidence="4" id="KW-1185">Reference proteome</keyword>
<protein>
    <recommendedName>
        <fullName evidence="2">2EXR domain-containing protein</fullName>
    </recommendedName>
</protein>
<evidence type="ECO:0000313" key="3">
    <source>
        <dbReference type="EMBL" id="KAK8006116.1"/>
    </source>
</evidence>
<feature type="domain" description="2EXR" evidence="2">
    <location>
        <begin position="145"/>
        <end position="222"/>
    </location>
</feature>
<feature type="region of interest" description="Disordered" evidence="1">
    <location>
        <begin position="330"/>
        <end position="350"/>
    </location>
</feature>
<gene>
    <name evidence="3" type="ORF">PG991_012413</name>
</gene>
<dbReference type="Pfam" id="PF20150">
    <property type="entry name" value="2EXR"/>
    <property type="match status" value="1"/>
</dbReference>
<accession>A0ABR1RAJ4</accession>
<dbReference type="EMBL" id="JAQQWI010000017">
    <property type="protein sequence ID" value="KAK8006116.1"/>
    <property type="molecule type" value="Genomic_DNA"/>
</dbReference>
<proteinExistence type="predicted"/>
<reference evidence="3 4" key="1">
    <citation type="submission" date="2023-01" db="EMBL/GenBank/DDBJ databases">
        <title>Analysis of 21 Apiospora genomes using comparative genomics revels a genus with tremendous synthesis potential of carbohydrate active enzymes and secondary metabolites.</title>
        <authorList>
            <person name="Sorensen T."/>
        </authorList>
    </citation>
    <scope>NUCLEOTIDE SEQUENCE [LARGE SCALE GENOMIC DNA]</scope>
    <source>
        <strain evidence="3 4">CBS 20057</strain>
    </source>
</reference>
<evidence type="ECO:0000313" key="4">
    <source>
        <dbReference type="Proteomes" id="UP001396898"/>
    </source>
</evidence>
<name>A0ABR1RAJ4_9PEZI</name>
<sequence>MRVYAQRRYETFSVTCYKLAVKCYLYRVQELPLSQYVNIKLNEFAANAIKRRYPAWFSTAYDTIEVQPGYGHFGDCFYVWKTFGFGDSDDFLGRSGLRWVGATGELLPSETIDHPETDFHQLLKTKRDATVQAAQLATPRALDQFVRFPNLPPEIRIIIYDLMVRLTRGPLSLLCLLEDFNFITGLDHAPPIITAVCREMRGHVMRKYQKVSLDYMVLRTPPLRMDLQILFVPNPYPWPLFEVAQHARCEFWFSVECDDVKVEFDRRWEWAVKEVWTDGPGGPYVGHISQLTRSTPFHLPSVLNLEMNGLRRHTITKIEEAIRDAQRETQLHMLEGDTREDDAREVAEES</sequence>
<dbReference type="InterPro" id="IPR045518">
    <property type="entry name" value="2EXR"/>
</dbReference>
<evidence type="ECO:0000259" key="2">
    <source>
        <dbReference type="Pfam" id="PF20150"/>
    </source>
</evidence>
<comment type="caution">
    <text evidence="3">The sequence shown here is derived from an EMBL/GenBank/DDBJ whole genome shotgun (WGS) entry which is preliminary data.</text>
</comment>
<organism evidence="3 4">
    <name type="scientific">Apiospora marii</name>
    <dbReference type="NCBI Taxonomy" id="335849"/>
    <lineage>
        <taxon>Eukaryota</taxon>
        <taxon>Fungi</taxon>
        <taxon>Dikarya</taxon>
        <taxon>Ascomycota</taxon>
        <taxon>Pezizomycotina</taxon>
        <taxon>Sordariomycetes</taxon>
        <taxon>Xylariomycetidae</taxon>
        <taxon>Amphisphaeriales</taxon>
        <taxon>Apiosporaceae</taxon>
        <taxon>Apiospora</taxon>
    </lineage>
</organism>